<reference evidence="7 8" key="1">
    <citation type="submission" date="2022-03" db="EMBL/GenBank/DDBJ databases">
        <title>Complete genome sequence of Lysobacter capsici VKM B-2533 and Lysobacter gummosus 10.1.1, promising sources of lytic agents.</title>
        <authorList>
            <person name="Tarlachkov S.V."/>
            <person name="Kudryakova I.V."/>
            <person name="Afoshin A.S."/>
            <person name="Leontyevskaya E.A."/>
            <person name="Leontyevskaya N.V."/>
        </authorList>
    </citation>
    <scope>NUCLEOTIDE SEQUENCE [LARGE SCALE GENOMIC DNA]</scope>
    <source>
        <strain evidence="7 8">10.1.1</strain>
    </source>
</reference>
<dbReference type="PANTHER" id="PTHR47816">
    <property type="entry name" value="RIBOSOMAL RNA SMALL SUBUNIT METHYLTRANSFERASE C"/>
    <property type="match status" value="1"/>
</dbReference>
<dbReference type="CDD" id="cd02440">
    <property type="entry name" value="AdoMet_MTases"/>
    <property type="match status" value="1"/>
</dbReference>
<dbReference type="PROSITE" id="PS00092">
    <property type="entry name" value="N6_MTASE"/>
    <property type="match status" value="1"/>
</dbReference>
<feature type="domain" description="Methyltransferase small" evidence="6">
    <location>
        <begin position="181"/>
        <end position="349"/>
    </location>
</feature>
<dbReference type="InterPro" id="IPR007848">
    <property type="entry name" value="Small_mtfrase_dom"/>
</dbReference>
<keyword evidence="2" id="KW-0698">rRNA processing</keyword>
<proteinExistence type="predicted"/>
<protein>
    <submittedName>
        <fullName evidence="7">Class I SAM-dependent methyltransferase</fullName>
    </submittedName>
</protein>
<evidence type="ECO:0000259" key="6">
    <source>
        <dbReference type="Pfam" id="PF05175"/>
    </source>
</evidence>
<evidence type="ECO:0000256" key="4">
    <source>
        <dbReference type="ARBA" id="ARBA00022679"/>
    </source>
</evidence>
<evidence type="ECO:0000256" key="5">
    <source>
        <dbReference type="ARBA" id="ARBA00022691"/>
    </source>
</evidence>
<sequence>MRVDPSDDALDTLFQPFADGVLSWPEHGGVLFLRARDGVGLRQRPRPGLVCEQDYKPALDALHRGGLDTIELESADPEQAASKRYPLVLVLPPRQRDEARALFAQAIAHTAPGGRVVACLRNDEGARSGEDDLARIAGKVASLSKRKCRVFWTPPLDGAPDPQLARQWAALDAPREILGGRFRSRPGLFAWDRVDPASALLAEHLPADLAGRAADLGAGYGYLSAELLARCPRITALDLYEAQGRAVQLARINMQRIQSAVPMEFFWHDVTAGLSKRYDVIVSNPPFHAQGREERPDIGRRFIAVAAEALNPGGRLWLVANRHLPYEVVLDERFGQVRTVAQQGGFKVVEAIKARGRA</sequence>
<name>A0ABY3XF97_9GAMM</name>
<keyword evidence="5" id="KW-0949">S-adenosyl-L-methionine</keyword>
<dbReference type="InterPro" id="IPR029063">
    <property type="entry name" value="SAM-dependent_MTases_sf"/>
</dbReference>
<evidence type="ECO:0000256" key="1">
    <source>
        <dbReference type="ARBA" id="ARBA00022490"/>
    </source>
</evidence>
<dbReference type="PANTHER" id="PTHR47816:SF4">
    <property type="entry name" value="RIBOSOMAL RNA SMALL SUBUNIT METHYLTRANSFERASE C"/>
    <property type="match status" value="1"/>
</dbReference>
<dbReference type="Proteomes" id="UP000829194">
    <property type="component" value="Chromosome"/>
</dbReference>
<dbReference type="SUPFAM" id="SSF53335">
    <property type="entry name" value="S-adenosyl-L-methionine-dependent methyltransferases"/>
    <property type="match status" value="1"/>
</dbReference>
<organism evidence="7 8">
    <name type="scientific">Lysobacter gummosus</name>
    <dbReference type="NCBI Taxonomy" id="262324"/>
    <lineage>
        <taxon>Bacteria</taxon>
        <taxon>Pseudomonadati</taxon>
        <taxon>Pseudomonadota</taxon>
        <taxon>Gammaproteobacteria</taxon>
        <taxon>Lysobacterales</taxon>
        <taxon>Lysobacteraceae</taxon>
        <taxon>Lysobacter</taxon>
    </lineage>
</organism>
<evidence type="ECO:0000256" key="3">
    <source>
        <dbReference type="ARBA" id="ARBA00022603"/>
    </source>
</evidence>
<evidence type="ECO:0000313" key="7">
    <source>
        <dbReference type="EMBL" id="UNP30301.1"/>
    </source>
</evidence>
<keyword evidence="1" id="KW-0963">Cytoplasm</keyword>
<dbReference type="Gene3D" id="3.40.50.150">
    <property type="entry name" value="Vaccinia Virus protein VP39"/>
    <property type="match status" value="2"/>
</dbReference>
<dbReference type="GO" id="GO:0032259">
    <property type="term" value="P:methylation"/>
    <property type="evidence" value="ECO:0007669"/>
    <property type="project" value="UniProtKB-KW"/>
</dbReference>
<accession>A0ABY3XF97</accession>
<dbReference type="Pfam" id="PF05175">
    <property type="entry name" value="MTS"/>
    <property type="match status" value="1"/>
</dbReference>
<dbReference type="InterPro" id="IPR046977">
    <property type="entry name" value="RsmC/RlmG"/>
</dbReference>
<evidence type="ECO:0000313" key="8">
    <source>
        <dbReference type="Proteomes" id="UP000829194"/>
    </source>
</evidence>
<gene>
    <name evidence="7" type="ORF">MOV92_03195</name>
</gene>
<dbReference type="EMBL" id="CP093547">
    <property type="protein sequence ID" value="UNP30301.1"/>
    <property type="molecule type" value="Genomic_DNA"/>
</dbReference>
<keyword evidence="8" id="KW-1185">Reference proteome</keyword>
<keyword evidence="3 7" id="KW-0489">Methyltransferase</keyword>
<keyword evidence="4" id="KW-0808">Transferase</keyword>
<dbReference type="InterPro" id="IPR002052">
    <property type="entry name" value="DNA_methylase_N6_adenine_CS"/>
</dbReference>
<dbReference type="RefSeq" id="WP_057941547.1">
    <property type="nucleotide sequence ID" value="NZ_CP011131.1"/>
</dbReference>
<evidence type="ECO:0000256" key="2">
    <source>
        <dbReference type="ARBA" id="ARBA00022552"/>
    </source>
</evidence>
<dbReference type="GO" id="GO:0008168">
    <property type="term" value="F:methyltransferase activity"/>
    <property type="evidence" value="ECO:0007669"/>
    <property type="project" value="UniProtKB-KW"/>
</dbReference>